<dbReference type="InterPro" id="IPR003595">
    <property type="entry name" value="Tyr_Pase_cat"/>
</dbReference>
<dbReference type="PROSITE" id="PS50055">
    <property type="entry name" value="TYR_PHOSPHATASE_PTP"/>
    <property type="match status" value="1"/>
</dbReference>
<sequence length="183" mass="20507">EGQLQTIVMLTKCSEGGKIKCEMYWSDSMGGVYETDTLTVTTTSNESYADFQIRKFSIKCKVAPDADCLQVTHFHYTAWPDHGVPQTATSILSFVRRVQNAHDKGKGVPLLVHCSAGVGRTGTFIALDTLLDRVRSETSISVFEIVKDMRNRRRFMIQTLAQYVLIYDAFDKYITCGDTGISE</sequence>
<feature type="domain" description="Tyrosine specific protein phosphatases" evidence="2">
    <location>
        <begin position="92"/>
        <end position="164"/>
    </location>
</feature>
<dbReference type="CDD" id="cd00047">
    <property type="entry name" value="PTPc"/>
    <property type="match status" value="1"/>
</dbReference>
<name>Q9Y1X3_9METZ</name>
<dbReference type="InterPro" id="IPR050348">
    <property type="entry name" value="Protein-Tyr_Phosphatase"/>
</dbReference>
<proteinExistence type="evidence at transcript level"/>
<evidence type="ECO:0000313" key="3">
    <source>
        <dbReference type="EMBL" id="BAA82561.1"/>
    </source>
</evidence>
<dbReference type="PROSITE" id="PS50056">
    <property type="entry name" value="TYR_PHOSPHATASE_2"/>
    <property type="match status" value="1"/>
</dbReference>
<dbReference type="Gene3D" id="3.90.190.10">
    <property type="entry name" value="Protein tyrosine phosphatase superfamily"/>
    <property type="match status" value="1"/>
</dbReference>
<dbReference type="InterPro" id="IPR016130">
    <property type="entry name" value="Tyr_Pase_AS"/>
</dbReference>
<dbReference type="InterPro" id="IPR029021">
    <property type="entry name" value="Prot-tyrosine_phosphatase-like"/>
</dbReference>
<evidence type="ECO:0000259" key="2">
    <source>
        <dbReference type="PROSITE" id="PS50056"/>
    </source>
</evidence>
<feature type="domain" description="Tyrosine-protein phosphatase" evidence="1">
    <location>
        <begin position="1"/>
        <end position="173"/>
    </location>
</feature>
<evidence type="ECO:0000259" key="1">
    <source>
        <dbReference type="PROSITE" id="PS50055"/>
    </source>
</evidence>
<dbReference type="InterPro" id="IPR000387">
    <property type="entry name" value="Tyr_Pase_dom"/>
</dbReference>
<dbReference type="PANTHER" id="PTHR19134:SF449">
    <property type="entry name" value="TYROSINE-PROTEIN PHOSPHATASE 1"/>
    <property type="match status" value="1"/>
</dbReference>
<dbReference type="AlphaFoldDB" id="Q9Y1X3"/>
<dbReference type="PANTHER" id="PTHR19134">
    <property type="entry name" value="RECEPTOR-TYPE TYROSINE-PROTEIN PHOSPHATASE"/>
    <property type="match status" value="1"/>
</dbReference>
<accession>Q9Y1X3</accession>
<reference evidence="3" key="1">
    <citation type="journal article" date="1999" name="J. Mol. Evol.">
        <title>Multiple protein tyrosine phosphatases in sponges and explosive gene duplication in the early evolution of animals before the parazoan-eumetazoan split.</title>
        <authorList>
            <person name="Ono K."/>
            <person name="Suga H."/>
            <person name="Iwabe N."/>
            <person name="Kuma K."/>
            <person name="Miyata T."/>
        </authorList>
    </citation>
    <scope>NUCLEOTIDE SEQUENCE</scope>
</reference>
<dbReference type="EMBL" id="AB019128">
    <property type="protein sequence ID" value="BAA82561.1"/>
    <property type="molecule type" value="mRNA"/>
</dbReference>
<dbReference type="FunFam" id="3.90.190.10:FF:000185">
    <property type="entry name" value="Predicted protein"/>
    <property type="match status" value="1"/>
</dbReference>
<dbReference type="PRINTS" id="PR00700">
    <property type="entry name" value="PRTYPHPHTASE"/>
</dbReference>
<dbReference type="SMART" id="SM00404">
    <property type="entry name" value="PTPc_motif"/>
    <property type="match status" value="1"/>
</dbReference>
<dbReference type="SUPFAM" id="SSF52799">
    <property type="entry name" value="(Phosphotyrosine protein) phosphatases II"/>
    <property type="match status" value="1"/>
</dbReference>
<feature type="non-terminal residue" evidence="3">
    <location>
        <position position="1"/>
    </location>
</feature>
<dbReference type="GO" id="GO:0004725">
    <property type="term" value="F:protein tyrosine phosphatase activity"/>
    <property type="evidence" value="ECO:0007669"/>
    <property type="project" value="InterPro"/>
</dbReference>
<dbReference type="Pfam" id="PF00102">
    <property type="entry name" value="Y_phosphatase"/>
    <property type="match status" value="1"/>
</dbReference>
<organism evidence="3">
    <name type="scientific">Ephydatia fluviatilis</name>
    <dbReference type="NCBI Taxonomy" id="31330"/>
    <lineage>
        <taxon>Eukaryota</taxon>
        <taxon>Metazoa</taxon>
        <taxon>Porifera</taxon>
        <taxon>Demospongiae</taxon>
        <taxon>Heteroscleromorpha</taxon>
        <taxon>Spongillida</taxon>
        <taxon>Spongillidae</taxon>
        <taxon>Ephydatia</taxon>
    </lineage>
</organism>
<dbReference type="SMART" id="SM00194">
    <property type="entry name" value="PTPc"/>
    <property type="match status" value="1"/>
</dbReference>
<dbReference type="InterPro" id="IPR000242">
    <property type="entry name" value="PTP_cat"/>
</dbReference>
<protein>
    <submittedName>
        <fullName evidence="3">SPTPR3</fullName>
    </submittedName>
</protein>
<dbReference type="PROSITE" id="PS00383">
    <property type="entry name" value="TYR_PHOSPHATASE_1"/>
    <property type="match status" value="1"/>
</dbReference>